<accession>A0A5C4YA61</accession>
<dbReference type="AlphaFoldDB" id="A0A5C4YA61"/>
<dbReference type="EMBL" id="VDMO01000003">
    <property type="protein sequence ID" value="TNM72423.1"/>
    <property type="molecule type" value="Genomic_DNA"/>
</dbReference>
<feature type="compositionally biased region" description="Basic and acidic residues" evidence="2">
    <location>
        <begin position="134"/>
        <end position="175"/>
    </location>
</feature>
<dbReference type="Proteomes" id="UP000313988">
    <property type="component" value="Unassembled WGS sequence"/>
</dbReference>
<organism evidence="4 5">
    <name type="scientific">Deinococcus radiopugnans ATCC 19172</name>
    <dbReference type="NCBI Taxonomy" id="585398"/>
    <lineage>
        <taxon>Bacteria</taxon>
        <taxon>Thermotogati</taxon>
        <taxon>Deinococcota</taxon>
        <taxon>Deinococci</taxon>
        <taxon>Deinococcales</taxon>
        <taxon>Deinococcaceae</taxon>
        <taxon>Deinococcus</taxon>
    </lineage>
</organism>
<feature type="region of interest" description="Disordered" evidence="2">
    <location>
        <begin position="126"/>
        <end position="182"/>
    </location>
</feature>
<evidence type="ECO:0000256" key="1">
    <source>
        <dbReference type="SAM" id="Coils"/>
    </source>
</evidence>
<comment type="caution">
    <text evidence="4">The sequence shown here is derived from an EMBL/GenBank/DDBJ whole genome shotgun (WGS) entry which is preliminary data.</text>
</comment>
<sequence length="182" mass="19345">MGTIQNMIEDVKDSVQDSAHRLEGKAAIEASKAFVRGQKKMTALLAEQQSELKEIRQDLQKLRKERNSGGFPWGLVLLVGGAYALYRSNSGIRDQIDGLLGRVDPGIKGNLSRAADAVKDAASDVMDGKSPVDAAKRAGGELQRAGEKALDGAKDTAADVKQDAQAKAKDLKDDAQNAAKGN</sequence>
<dbReference type="EMBL" id="JACHEW010000004">
    <property type="protein sequence ID" value="MBB6015873.1"/>
    <property type="molecule type" value="Genomic_DNA"/>
</dbReference>
<evidence type="ECO:0000313" key="3">
    <source>
        <dbReference type="EMBL" id="MBB6015873.1"/>
    </source>
</evidence>
<dbReference type="Proteomes" id="UP000629870">
    <property type="component" value="Unassembled WGS sequence"/>
</dbReference>
<protein>
    <submittedName>
        <fullName evidence="4">YtxH domain-containing protein</fullName>
    </submittedName>
</protein>
<evidence type="ECO:0000256" key="2">
    <source>
        <dbReference type="SAM" id="MobiDB-lite"/>
    </source>
</evidence>
<keyword evidence="1" id="KW-0175">Coiled coil</keyword>
<reference evidence="4 5" key="1">
    <citation type="submission" date="2019-06" db="EMBL/GenBank/DDBJ databases">
        <title>Genome sequence of Deinococcus radiopugnans ATCC 19172.</title>
        <authorList>
            <person name="Maclea K.S."/>
            <person name="Maynard C.R."/>
        </authorList>
    </citation>
    <scope>NUCLEOTIDE SEQUENCE [LARGE SCALE GENOMIC DNA]</scope>
    <source>
        <strain evidence="4 5">ATCC 19172</strain>
    </source>
</reference>
<dbReference type="RefSeq" id="WP_139400926.1">
    <property type="nucleotide sequence ID" value="NZ_JACHEW010000004.1"/>
</dbReference>
<evidence type="ECO:0000313" key="4">
    <source>
        <dbReference type="EMBL" id="TNM72423.1"/>
    </source>
</evidence>
<feature type="coiled-coil region" evidence="1">
    <location>
        <begin position="38"/>
        <end position="65"/>
    </location>
</feature>
<reference evidence="3 6" key="2">
    <citation type="submission" date="2020-08" db="EMBL/GenBank/DDBJ databases">
        <title>Genomic Encyclopedia of Type Strains, Phase IV (KMG-IV): sequencing the most valuable type-strain genomes for metagenomic binning, comparative biology and taxonomic classification.</title>
        <authorList>
            <person name="Goeker M."/>
        </authorList>
    </citation>
    <scope>NUCLEOTIDE SEQUENCE [LARGE SCALE GENOMIC DNA]</scope>
    <source>
        <strain evidence="3 6">DSM 12027</strain>
    </source>
</reference>
<dbReference type="OrthoDB" id="71129at2"/>
<proteinExistence type="predicted"/>
<keyword evidence="6" id="KW-1185">Reference proteome</keyword>
<evidence type="ECO:0000313" key="5">
    <source>
        <dbReference type="Proteomes" id="UP000313988"/>
    </source>
</evidence>
<gene>
    <name evidence="4" type="ORF">FHR04_03800</name>
    <name evidence="3" type="ORF">HNQ04_001105</name>
</gene>
<name>A0A5C4YA61_9DEIO</name>
<evidence type="ECO:0000313" key="6">
    <source>
        <dbReference type="Proteomes" id="UP000629870"/>
    </source>
</evidence>